<evidence type="ECO:0008006" key="3">
    <source>
        <dbReference type="Google" id="ProtNLM"/>
    </source>
</evidence>
<sequence length="300" mass="33797">MNSITTEYGVLEGITYLKEYAHGGVRECMVNRENRLVTKYGVLIPYYKDDEHRRKPITPIDFYDNGIIKSISLQQQTVVKTPIGDFTVEFISFYEDGSIKRILHLNGRITGYWSEENEYGMAQEFDFSFDFGKFTKKMIGICFYKSGTVKSLTLWPQDSLEVRLPFGNISVRTGIALYPEGSIKSVEPFKSVPVPTPIGSIAAFDINSVGVHGDTNSLGLYEDGRIKNLVTSFDEITVEGENGYSAVYSPALRDDAGKTVRSPLHIQFFDGKIMIGNTHSGVYEINRYTFKISKFKGWAS</sequence>
<dbReference type="EMBL" id="QPJT01000011">
    <property type="protein sequence ID" value="RCX16291.1"/>
    <property type="molecule type" value="Genomic_DNA"/>
</dbReference>
<dbReference type="AlphaFoldDB" id="A0A369B4C2"/>
<dbReference type="OrthoDB" id="594021at2"/>
<evidence type="ECO:0000313" key="2">
    <source>
        <dbReference type="Proteomes" id="UP000253034"/>
    </source>
</evidence>
<dbReference type="Proteomes" id="UP000253034">
    <property type="component" value="Unassembled WGS sequence"/>
</dbReference>
<reference evidence="1 2" key="1">
    <citation type="submission" date="2018-07" db="EMBL/GenBank/DDBJ databases">
        <title>Genomic Encyclopedia of Type Strains, Phase IV (KMG-IV): sequencing the most valuable type-strain genomes for metagenomic binning, comparative biology and taxonomic classification.</title>
        <authorList>
            <person name="Goeker M."/>
        </authorList>
    </citation>
    <scope>NUCLEOTIDE SEQUENCE [LARGE SCALE GENOMIC DNA]</scope>
    <source>
        <strain evidence="1 2">DSM 27016</strain>
    </source>
</reference>
<name>A0A369B4C2_9FIRM</name>
<evidence type="ECO:0000313" key="1">
    <source>
        <dbReference type="EMBL" id="RCX16291.1"/>
    </source>
</evidence>
<keyword evidence="2" id="KW-1185">Reference proteome</keyword>
<proteinExistence type="predicted"/>
<organism evidence="1 2">
    <name type="scientific">Anaerobacterium chartisolvens</name>
    <dbReference type="NCBI Taxonomy" id="1297424"/>
    <lineage>
        <taxon>Bacteria</taxon>
        <taxon>Bacillati</taxon>
        <taxon>Bacillota</taxon>
        <taxon>Clostridia</taxon>
        <taxon>Eubacteriales</taxon>
        <taxon>Oscillospiraceae</taxon>
        <taxon>Anaerobacterium</taxon>
    </lineage>
</organism>
<accession>A0A369B4C2</accession>
<comment type="caution">
    <text evidence="1">The sequence shown here is derived from an EMBL/GenBank/DDBJ whole genome shotgun (WGS) entry which is preliminary data.</text>
</comment>
<gene>
    <name evidence="1" type="ORF">DFR58_11135</name>
</gene>
<protein>
    <recommendedName>
        <fullName evidence="3">MORN repeat protein</fullName>
    </recommendedName>
</protein>
<dbReference type="RefSeq" id="WP_114297845.1">
    <property type="nucleotide sequence ID" value="NZ_QPJT01000011.1"/>
</dbReference>